<dbReference type="Pfam" id="PF02518">
    <property type="entry name" value="HATPase_c"/>
    <property type="match status" value="1"/>
</dbReference>
<feature type="transmembrane region" description="Helical" evidence="8">
    <location>
        <begin position="79"/>
        <end position="101"/>
    </location>
</feature>
<evidence type="ECO:0000256" key="5">
    <source>
        <dbReference type="ARBA" id="ARBA00022777"/>
    </source>
</evidence>
<dbReference type="InterPro" id="IPR003594">
    <property type="entry name" value="HATPase_dom"/>
</dbReference>
<evidence type="ECO:0000256" key="4">
    <source>
        <dbReference type="ARBA" id="ARBA00022679"/>
    </source>
</evidence>
<evidence type="ECO:0000313" key="11">
    <source>
        <dbReference type="Proteomes" id="UP000234462"/>
    </source>
</evidence>
<dbReference type="Gene3D" id="3.30.565.10">
    <property type="entry name" value="Histidine kinase-like ATPase, C-terminal domain"/>
    <property type="match status" value="1"/>
</dbReference>
<feature type="domain" description="Histidine kinase" evidence="9">
    <location>
        <begin position="474"/>
        <end position="698"/>
    </location>
</feature>
<accession>A0A2H1L5F5</accession>
<dbReference type="SUPFAM" id="SSF55890">
    <property type="entry name" value="Sporulation response regulatory protein Spo0B"/>
    <property type="match status" value="1"/>
</dbReference>
<keyword evidence="11" id="KW-1185">Reference proteome</keyword>
<feature type="region of interest" description="Disordered" evidence="7">
    <location>
        <begin position="260"/>
        <end position="284"/>
    </location>
</feature>
<feature type="region of interest" description="Disordered" evidence="7">
    <location>
        <begin position="189"/>
        <end position="214"/>
    </location>
</feature>
<feature type="compositionally biased region" description="Polar residues" evidence="7">
    <location>
        <begin position="720"/>
        <end position="742"/>
    </location>
</feature>
<dbReference type="PANTHER" id="PTHR43547">
    <property type="entry name" value="TWO-COMPONENT HISTIDINE KINASE"/>
    <property type="match status" value="1"/>
</dbReference>
<keyword evidence="5 10" id="KW-0418">Kinase</keyword>
<dbReference type="Proteomes" id="UP000234462">
    <property type="component" value="Unassembled WGS sequence"/>
</dbReference>
<protein>
    <recommendedName>
        <fullName evidence="2">histidine kinase</fullName>
        <ecNumber evidence="2">2.7.13.3</ecNumber>
    </recommendedName>
</protein>
<feature type="region of interest" description="Disordered" evidence="7">
    <location>
        <begin position="710"/>
        <end position="755"/>
    </location>
</feature>
<dbReference type="PRINTS" id="PR00344">
    <property type="entry name" value="BCTRLSENSOR"/>
</dbReference>
<sequence length="755" mass="79990">MAMRVRPTVSLSRDVRGTVECVGSCTIEAMSPTRRTPSGHTEPARPAADRVPGLPDSSPQGGQARRRLPFADAGVAGRIMVANGVMLVGIMLLVTTLLYFVMSEQNDRRAEGQLRSTAESLARSTLVIDHIVSVEAGKADGDEEPLPVFLSGTPENVELTDRLSDIRADYDVDLVEIIPRAELERSEGLGGTGVGAADAPEERPAVVTSSGADDSHARAAVSRLDLETLSEGETRIRYIDGSVDLLVGVAPIMAHSSDAVADDTSSRMPMTRPDSTEAPGGGSEAIEEPEVVGAAVVGLAPDSVRGGFVPQARTIWLLGGLTVVLGVLANWMTLRGLRRVTGDYGTKELGAVLDYYSSVLRAVSEGLVLVDRGQGVVFFNSEAAELLGMSDQRARTPVPLQDIDLDHSLKCLLAEGRYARDEIHYTTHRILVVNQQPASTAPDTWVMTMRDHTELQELIGELVSVRSFSESLRSQTHEYANRLHMIVSLVEAGSFDEAVEFATREIEQAERPADNLLDGFDHPVLSALLLTKMSQAAEQGIRMELDTDELRGSITADDRDLVTIVGNLVDNAFDAVSAEAVSQDRRTVRVRFSGTGASGLVIEVSDDGPGIAEDSLDDVFERGWSTKHDGVAADTGNGRLEHTSRGVGLSLVVQAVRRMKGAIDVEASGTELVDEAELADMAPPLSGALFTVWVPGAAPTGDAAVGEAVAGEAAAGEPDVSSSSAHAPDGSPQSTDAATPTLTRGDGAGTPWDLR</sequence>
<dbReference type="EMBL" id="FXZM01000007">
    <property type="protein sequence ID" value="SMY12137.1"/>
    <property type="molecule type" value="Genomic_DNA"/>
</dbReference>
<evidence type="ECO:0000256" key="6">
    <source>
        <dbReference type="ARBA" id="ARBA00023012"/>
    </source>
</evidence>
<keyword evidence="3" id="KW-0597">Phosphoprotein</keyword>
<reference evidence="11" key="1">
    <citation type="submission" date="2017-03" db="EMBL/GenBank/DDBJ databases">
        <authorList>
            <person name="Monnet C."/>
        </authorList>
    </citation>
    <scope>NUCLEOTIDE SEQUENCE [LARGE SCALE GENOMIC DNA]</scope>
    <source>
        <strain evidence="11">SJ5-8</strain>
    </source>
</reference>
<dbReference type="InterPro" id="IPR005467">
    <property type="entry name" value="His_kinase_dom"/>
</dbReference>
<dbReference type="InterPro" id="IPR004358">
    <property type="entry name" value="Sig_transdc_His_kin-like_C"/>
</dbReference>
<dbReference type="GO" id="GO:0000155">
    <property type="term" value="F:phosphorelay sensor kinase activity"/>
    <property type="evidence" value="ECO:0007669"/>
    <property type="project" value="InterPro"/>
</dbReference>
<feature type="region of interest" description="Disordered" evidence="7">
    <location>
        <begin position="30"/>
        <end position="65"/>
    </location>
</feature>
<dbReference type="Pfam" id="PF13188">
    <property type="entry name" value="PAS_8"/>
    <property type="match status" value="1"/>
</dbReference>
<evidence type="ECO:0000256" key="7">
    <source>
        <dbReference type="SAM" id="MobiDB-lite"/>
    </source>
</evidence>
<dbReference type="EC" id="2.7.13.3" evidence="2"/>
<keyword evidence="8" id="KW-0812">Transmembrane</keyword>
<dbReference type="SUPFAM" id="SSF55874">
    <property type="entry name" value="ATPase domain of HSP90 chaperone/DNA topoisomerase II/histidine kinase"/>
    <property type="match status" value="1"/>
</dbReference>
<dbReference type="PANTHER" id="PTHR43547:SF10">
    <property type="entry name" value="SENSOR HISTIDINE KINASE DCUS"/>
    <property type="match status" value="1"/>
</dbReference>
<dbReference type="AlphaFoldDB" id="A0A2H1L5F5"/>
<dbReference type="InterPro" id="IPR036890">
    <property type="entry name" value="HATPase_C_sf"/>
</dbReference>
<keyword evidence="6" id="KW-0902">Two-component regulatory system</keyword>
<keyword evidence="8" id="KW-0472">Membrane</keyword>
<dbReference type="InterPro" id="IPR016120">
    <property type="entry name" value="Sig_transdc_His_kin_SpoOB"/>
</dbReference>
<evidence type="ECO:0000313" key="10">
    <source>
        <dbReference type="EMBL" id="SMY12137.1"/>
    </source>
</evidence>
<dbReference type="SMART" id="SM00387">
    <property type="entry name" value="HATPase_c"/>
    <property type="match status" value="1"/>
</dbReference>
<proteinExistence type="predicted"/>
<evidence type="ECO:0000256" key="3">
    <source>
        <dbReference type="ARBA" id="ARBA00022553"/>
    </source>
</evidence>
<evidence type="ECO:0000256" key="1">
    <source>
        <dbReference type="ARBA" id="ARBA00000085"/>
    </source>
</evidence>
<dbReference type="Gene3D" id="3.30.450.20">
    <property type="entry name" value="PAS domain"/>
    <property type="match status" value="1"/>
</dbReference>
<dbReference type="PROSITE" id="PS50109">
    <property type="entry name" value="HIS_KIN"/>
    <property type="match status" value="1"/>
</dbReference>
<comment type="catalytic activity">
    <reaction evidence="1">
        <text>ATP + protein L-histidine = ADP + protein N-phospho-L-histidine.</text>
        <dbReference type="EC" id="2.7.13.3"/>
    </reaction>
</comment>
<name>A0A2H1L5F5_9MICO</name>
<evidence type="ECO:0000256" key="2">
    <source>
        <dbReference type="ARBA" id="ARBA00012438"/>
    </source>
</evidence>
<organism evidence="10 11">
    <name type="scientific">Brevibacterium jeotgali</name>
    <dbReference type="NCBI Taxonomy" id="1262550"/>
    <lineage>
        <taxon>Bacteria</taxon>
        <taxon>Bacillati</taxon>
        <taxon>Actinomycetota</taxon>
        <taxon>Actinomycetes</taxon>
        <taxon>Micrococcales</taxon>
        <taxon>Brevibacteriaceae</taxon>
        <taxon>Brevibacterium</taxon>
    </lineage>
</organism>
<keyword evidence="8" id="KW-1133">Transmembrane helix</keyword>
<gene>
    <name evidence="10" type="ORF">BJEO58_01731</name>
</gene>
<evidence type="ECO:0000259" key="9">
    <source>
        <dbReference type="PROSITE" id="PS50109"/>
    </source>
</evidence>
<dbReference type="InterPro" id="IPR000014">
    <property type="entry name" value="PAS"/>
</dbReference>
<keyword evidence="4" id="KW-0808">Transferase</keyword>
<evidence type="ECO:0000256" key="8">
    <source>
        <dbReference type="SAM" id="Phobius"/>
    </source>
</evidence>
<feature type="transmembrane region" description="Helical" evidence="8">
    <location>
        <begin position="315"/>
        <end position="334"/>
    </location>
</feature>